<evidence type="ECO:0000256" key="1">
    <source>
        <dbReference type="SAM" id="MobiDB-lite"/>
    </source>
</evidence>
<evidence type="ECO:0000313" key="3">
    <source>
        <dbReference type="Proteomes" id="UP000288805"/>
    </source>
</evidence>
<comment type="caution">
    <text evidence="2">The sequence shown here is derived from an EMBL/GenBank/DDBJ whole genome shotgun (WGS) entry which is preliminary data.</text>
</comment>
<protein>
    <submittedName>
        <fullName evidence="2">Uncharacterized protein</fullName>
    </submittedName>
</protein>
<name>A0A438FVR0_VITVI</name>
<dbReference type="EMBL" id="QGNW01000727">
    <property type="protein sequence ID" value="RVW64030.1"/>
    <property type="molecule type" value="Genomic_DNA"/>
</dbReference>
<feature type="compositionally biased region" description="Pro residues" evidence="1">
    <location>
        <begin position="248"/>
        <end position="259"/>
    </location>
</feature>
<organism evidence="2 3">
    <name type="scientific">Vitis vinifera</name>
    <name type="common">Grape</name>
    <dbReference type="NCBI Taxonomy" id="29760"/>
    <lineage>
        <taxon>Eukaryota</taxon>
        <taxon>Viridiplantae</taxon>
        <taxon>Streptophyta</taxon>
        <taxon>Embryophyta</taxon>
        <taxon>Tracheophyta</taxon>
        <taxon>Spermatophyta</taxon>
        <taxon>Magnoliopsida</taxon>
        <taxon>eudicotyledons</taxon>
        <taxon>Gunneridae</taxon>
        <taxon>Pentapetalae</taxon>
        <taxon>rosids</taxon>
        <taxon>Vitales</taxon>
        <taxon>Vitaceae</taxon>
        <taxon>Viteae</taxon>
        <taxon>Vitis</taxon>
    </lineage>
</organism>
<sequence length="276" mass="30745">MDVSLESKSLPSVGNSRKSYLQVTSQRLARGKLVHLNGRRSLALPSVGQLKADFAACEIGLQLDSILLWKELPPGMLLIDVLLRSSLCPLQYLVQMRGAILDALFRISNALFRISKGFYFSPHHLIMAALLHFEEKHLWYHRMSRHSRMSHPQRLYHTAFTTPTTMLMLETTTVAPPTTLAAPPAASSISEAFMTISATEFCAMVHTFEVLTTTHNAIFRKMEVMRAQLDQHTVILLQIQQHLGILPPPQPDIPGPLEPIAPAEDATTVEAPIQPT</sequence>
<accession>A0A438FVR0</accession>
<gene>
    <name evidence="2" type="ORF">CK203_049349</name>
</gene>
<dbReference type="AlphaFoldDB" id="A0A438FVR0"/>
<proteinExistence type="predicted"/>
<evidence type="ECO:0000313" key="2">
    <source>
        <dbReference type="EMBL" id="RVW64030.1"/>
    </source>
</evidence>
<reference evidence="2 3" key="1">
    <citation type="journal article" date="2018" name="PLoS Genet.">
        <title>Population sequencing reveals clonal diversity and ancestral inbreeding in the grapevine cultivar Chardonnay.</title>
        <authorList>
            <person name="Roach M.J."/>
            <person name="Johnson D.L."/>
            <person name="Bohlmann J."/>
            <person name="van Vuuren H.J."/>
            <person name="Jones S.J."/>
            <person name="Pretorius I.S."/>
            <person name="Schmidt S.A."/>
            <person name="Borneman A.R."/>
        </authorList>
    </citation>
    <scope>NUCLEOTIDE SEQUENCE [LARGE SCALE GENOMIC DNA]</scope>
    <source>
        <strain evidence="3">cv. Chardonnay</strain>
        <tissue evidence="2">Leaf</tissue>
    </source>
</reference>
<dbReference type="Proteomes" id="UP000288805">
    <property type="component" value="Unassembled WGS sequence"/>
</dbReference>
<feature type="region of interest" description="Disordered" evidence="1">
    <location>
        <begin position="248"/>
        <end position="276"/>
    </location>
</feature>